<dbReference type="InterPro" id="IPR025997">
    <property type="entry name" value="SBP_2_dom"/>
</dbReference>
<evidence type="ECO:0000256" key="1">
    <source>
        <dbReference type="ARBA" id="ARBA00004196"/>
    </source>
</evidence>
<keyword evidence="3" id="KW-0732">Signal</keyword>
<dbReference type="RefSeq" id="WP_246071434.1">
    <property type="nucleotide sequence ID" value="NZ_CP040709.1"/>
</dbReference>
<name>A0A840RXR6_9BURK</name>
<dbReference type="InterPro" id="IPR028082">
    <property type="entry name" value="Peripla_BP_I"/>
</dbReference>
<comment type="similarity">
    <text evidence="2">Belongs to the bacterial solute-binding protein 2 family.</text>
</comment>
<evidence type="ECO:0000256" key="3">
    <source>
        <dbReference type="ARBA" id="ARBA00022729"/>
    </source>
</evidence>
<gene>
    <name evidence="5" type="ORF">HNQ51_000790</name>
</gene>
<sequence length="322" mass="34588">MNCLPLSLNRRQAGALLAVAWSGRVTAAERRIVYLSAKQDLPFWSTVGRGVRSVALAQGFGFVELDSQLKAEVQLENARRAIQDKAAGLVISPVDSQSAPAVLDLARKAKVPVVIADIGTTAGDYATYVKSDNYRGAFDTGSALAQALKDRGWQQAPHALITISLARKNGQDRTNGFRDAFKEAGLGKEVALRQMQDYSAAETQRYVAELLAQHPQLRALFIQTDQPVAGALQALKAAGRSGEVLIASFDAMPEVEALLTHGTLVAVGMQQPHLMGQRAAEALLSALRGERPPKQVLVPIMVGTGKNISNLMPQVNKQVFGR</sequence>
<evidence type="ECO:0000313" key="6">
    <source>
        <dbReference type="Proteomes" id="UP000554837"/>
    </source>
</evidence>
<dbReference type="PANTHER" id="PTHR46847:SF1">
    <property type="entry name" value="D-ALLOSE-BINDING PERIPLASMIC PROTEIN-RELATED"/>
    <property type="match status" value="1"/>
</dbReference>
<keyword evidence="6" id="KW-1185">Reference proteome</keyword>
<dbReference type="Pfam" id="PF13407">
    <property type="entry name" value="Peripla_BP_4"/>
    <property type="match status" value="1"/>
</dbReference>
<dbReference type="GO" id="GO:0030246">
    <property type="term" value="F:carbohydrate binding"/>
    <property type="evidence" value="ECO:0007669"/>
    <property type="project" value="UniProtKB-ARBA"/>
</dbReference>
<feature type="domain" description="Periplasmic binding protein" evidence="4">
    <location>
        <begin position="33"/>
        <end position="290"/>
    </location>
</feature>
<organism evidence="5 6">
    <name type="scientific">Inhella inkyongensis</name>
    <dbReference type="NCBI Taxonomy" id="392593"/>
    <lineage>
        <taxon>Bacteria</taxon>
        <taxon>Pseudomonadati</taxon>
        <taxon>Pseudomonadota</taxon>
        <taxon>Betaproteobacteria</taxon>
        <taxon>Burkholderiales</taxon>
        <taxon>Sphaerotilaceae</taxon>
        <taxon>Inhella</taxon>
    </lineage>
</organism>
<dbReference type="AlphaFoldDB" id="A0A840RXR6"/>
<keyword evidence="5" id="KW-0762">Sugar transport</keyword>
<dbReference type="PANTHER" id="PTHR46847">
    <property type="entry name" value="D-ALLOSE-BINDING PERIPLASMIC PROTEIN-RELATED"/>
    <property type="match status" value="1"/>
</dbReference>
<accession>A0A840RXR6</accession>
<proteinExistence type="inferred from homology"/>
<evidence type="ECO:0000259" key="4">
    <source>
        <dbReference type="Pfam" id="PF13407"/>
    </source>
</evidence>
<comment type="caution">
    <text evidence="5">The sequence shown here is derived from an EMBL/GenBank/DDBJ whole genome shotgun (WGS) entry which is preliminary data.</text>
</comment>
<evidence type="ECO:0000313" key="5">
    <source>
        <dbReference type="EMBL" id="MBB5203497.1"/>
    </source>
</evidence>
<dbReference type="Proteomes" id="UP000554837">
    <property type="component" value="Unassembled WGS sequence"/>
</dbReference>
<protein>
    <submittedName>
        <fullName evidence="5">Simple sugar transport system substrate-binding protein/ribose transport system substrate-binding protein</fullName>
    </submittedName>
</protein>
<reference evidence="5 6" key="1">
    <citation type="submission" date="2020-08" db="EMBL/GenBank/DDBJ databases">
        <title>Genomic Encyclopedia of Type Strains, Phase IV (KMG-IV): sequencing the most valuable type-strain genomes for metagenomic binning, comparative biology and taxonomic classification.</title>
        <authorList>
            <person name="Goeker M."/>
        </authorList>
    </citation>
    <scope>NUCLEOTIDE SEQUENCE [LARGE SCALE GENOMIC DNA]</scope>
    <source>
        <strain evidence="5 6">DSM 23958</strain>
    </source>
</reference>
<keyword evidence="5" id="KW-0813">Transport</keyword>
<evidence type="ECO:0000256" key="2">
    <source>
        <dbReference type="ARBA" id="ARBA00007639"/>
    </source>
</evidence>
<dbReference type="GO" id="GO:0030313">
    <property type="term" value="C:cell envelope"/>
    <property type="evidence" value="ECO:0007669"/>
    <property type="project" value="UniProtKB-SubCell"/>
</dbReference>
<dbReference type="SUPFAM" id="SSF53822">
    <property type="entry name" value="Periplasmic binding protein-like I"/>
    <property type="match status" value="1"/>
</dbReference>
<dbReference type="EMBL" id="JACHHO010000001">
    <property type="protein sequence ID" value="MBB5203497.1"/>
    <property type="molecule type" value="Genomic_DNA"/>
</dbReference>
<comment type="subcellular location">
    <subcellularLocation>
        <location evidence="1">Cell envelope</location>
    </subcellularLocation>
</comment>
<dbReference type="Gene3D" id="3.40.50.2300">
    <property type="match status" value="2"/>
</dbReference>